<evidence type="ECO:0000313" key="1">
    <source>
        <dbReference type="EMBL" id="MED7828671.1"/>
    </source>
</evidence>
<accession>A0ABU7FX44</accession>
<reference evidence="1" key="1">
    <citation type="submission" date="2024-01" db="EMBL/GenBank/DDBJ databases">
        <title>First draft genome sequence data of TA4-1, the type strain of Gram-positive actinobacterium Streptomyces chiangmaiensis.</title>
        <authorList>
            <person name="Yasawong M."/>
            <person name="Nantapong N."/>
        </authorList>
    </citation>
    <scope>NUCLEOTIDE SEQUENCE</scope>
    <source>
        <strain evidence="1">TA4-1</strain>
    </source>
</reference>
<dbReference type="Proteomes" id="UP001333996">
    <property type="component" value="Unassembled WGS sequence"/>
</dbReference>
<gene>
    <name evidence="1" type="ORF">VXC91_44290</name>
</gene>
<comment type="caution">
    <text evidence="1">The sequence shown here is derived from an EMBL/GenBank/DDBJ whole genome shotgun (WGS) entry which is preliminary data.</text>
</comment>
<dbReference type="RefSeq" id="WP_329513000.1">
    <property type="nucleotide sequence ID" value="NZ_BAAAYZ010000284.1"/>
</dbReference>
<sequence>MGIGYKTAWLAVPDASPEAVAEALGLRYRRIMDWASGTDAAYEQGVFVARPVASWTLAHGRIHMPGAFEASDPRFPDWIRQLSAKLGEVQFFTTDRIGEHHGWARATDGKLTRAYYYGDAAVPLHIGDPTDIESELGVGHRWLTEGWQIWDESEWEAFFETTPREQHVMRIARCWSVCPLDIPDDCVTEPGIYGFPPDIEPR</sequence>
<name>A0ABU7FX44_9ACTN</name>
<dbReference type="EMBL" id="JAYWVC010000455">
    <property type="protein sequence ID" value="MED7828671.1"/>
    <property type="molecule type" value="Genomic_DNA"/>
</dbReference>
<evidence type="ECO:0000313" key="2">
    <source>
        <dbReference type="Proteomes" id="UP001333996"/>
    </source>
</evidence>
<keyword evidence="2" id="KW-1185">Reference proteome</keyword>
<organism evidence="1 2">
    <name type="scientific">Streptomyces chiangmaiensis</name>
    <dbReference type="NCBI Taxonomy" id="766497"/>
    <lineage>
        <taxon>Bacteria</taxon>
        <taxon>Bacillati</taxon>
        <taxon>Actinomycetota</taxon>
        <taxon>Actinomycetes</taxon>
        <taxon>Kitasatosporales</taxon>
        <taxon>Streptomycetaceae</taxon>
        <taxon>Streptomyces</taxon>
    </lineage>
</organism>
<protein>
    <submittedName>
        <fullName evidence="1">Uncharacterized protein</fullName>
    </submittedName>
</protein>
<proteinExistence type="predicted"/>